<dbReference type="EMBL" id="LXQA011307479">
    <property type="protein sequence ID" value="MCI92680.1"/>
    <property type="molecule type" value="Genomic_DNA"/>
</dbReference>
<feature type="non-terminal residue" evidence="1">
    <location>
        <position position="46"/>
    </location>
</feature>
<keyword evidence="2" id="KW-1185">Reference proteome</keyword>
<comment type="caution">
    <text evidence="1">The sequence shown here is derived from an EMBL/GenBank/DDBJ whole genome shotgun (WGS) entry which is preliminary data.</text>
</comment>
<reference evidence="1 2" key="1">
    <citation type="journal article" date="2018" name="Front. Plant Sci.">
        <title>Red Clover (Trifolium pratense) and Zigzag Clover (T. medium) - A Picture of Genomic Similarities and Differences.</title>
        <authorList>
            <person name="Dluhosova J."/>
            <person name="Istvanek J."/>
            <person name="Nedelnik J."/>
            <person name="Repkova J."/>
        </authorList>
    </citation>
    <scope>NUCLEOTIDE SEQUENCE [LARGE SCALE GENOMIC DNA]</scope>
    <source>
        <strain evidence="2">cv. 10/8</strain>
        <tissue evidence="1">Leaf</tissue>
    </source>
</reference>
<evidence type="ECO:0000313" key="2">
    <source>
        <dbReference type="Proteomes" id="UP000265520"/>
    </source>
</evidence>
<proteinExistence type="predicted"/>
<sequence>MVPPSPNVDLYKPRKRKRIVKSFVDELEKKEMKKEEVITTEKHKEP</sequence>
<protein>
    <submittedName>
        <fullName evidence="1">Uncharacterized protein</fullName>
    </submittedName>
</protein>
<accession>A0A392W1Y1</accession>
<organism evidence="1 2">
    <name type="scientific">Trifolium medium</name>
    <dbReference type="NCBI Taxonomy" id="97028"/>
    <lineage>
        <taxon>Eukaryota</taxon>
        <taxon>Viridiplantae</taxon>
        <taxon>Streptophyta</taxon>
        <taxon>Embryophyta</taxon>
        <taxon>Tracheophyta</taxon>
        <taxon>Spermatophyta</taxon>
        <taxon>Magnoliopsida</taxon>
        <taxon>eudicotyledons</taxon>
        <taxon>Gunneridae</taxon>
        <taxon>Pentapetalae</taxon>
        <taxon>rosids</taxon>
        <taxon>fabids</taxon>
        <taxon>Fabales</taxon>
        <taxon>Fabaceae</taxon>
        <taxon>Papilionoideae</taxon>
        <taxon>50 kb inversion clade</taxon>
        <taxon>NPAAA clade</taxon>
        <taxon>Hologalegina</taxon>
        <taxon>IRL clade</taxon>
        <taxon>Trifolieae</taxon>
        <taxon>Trifolium</taxon>
    </lineage>
</organism>
<dbReference type="AlphaFoldDB" id="A0A392W1Y1"/>
<evidence type="ECO:0000313" key="1">
    <source>
        <dbReference type="EMBL" id="MCI92680.1"/>
    </source>
</evidence>
<dbReference type="Proteomes" id="UP000265520">
    <property type="component" value="Unassembled WGS sequence"/>
</dbReference>
<name>A0A392W1Y1_9FABA</name>